<evidence type="ECO:0000256" key="6">
    <source>
        <dbReference type="ARBA" id="ARBA00022989"/>
    </source>
</evidence>
<dbReference type="AlphaFoldDB" id="A0A172UQG9"/>
<evidence type="ECO:0000313" key="10">
    <source>
        <dbReference type="Proteomes" id="UP000077143"/>
    </source>
</evidence>
<feature type="transmembrane region" description="Helical" evidence="8">
    <location>
        <begin position="96"/>
        <end position="118"/>
    </location>
</feature>
<feature type="transmembrane region" description="Helical" evidence="8">
    <location>
        <begin position="34"/>
        <end position="53"/>
    </location>
</feature>
<feature type="transmembrane region" description="Helical" evidence="8">
    <location>
        <begin position="6"/>
        <end position="22"/>
    </location>
</feature>
<feature type="transmembrane region" description="Helical" evidence="8">
    <location>
        <begin position="59"/>
        <end position="84"/>
    </location>
</feature>
<keyword evidence="6 8" id="KW-1133">Transmembrane helix</keyword>
<sequence length="307" mass="31792">MLAVLEAFAVIAVIIAVGALVGRSNVLGDNARMVLNRVAFHIGVPALVLLSLADSTPSQVFSLTLLVSALTTLIVFIVYFGIAVTVRRRDRADATIGAWAASWVNAGNLGIPLSAYVLGSITEASALIVFQTVVLVPLGVAVLNSAGRDGGSVAAQIKGLVTNPIIVASAIGTVLALTDLTLPRAIHQPLDLLADLAIPTVLLAFGIALVTQTGGKGKENRVDLWLAVVFKVFLMPALAYVLARWAFGLTPEQTAVATVLAALPAAQNLNTYAAVFERGEKLARDATLITTLASVPAIAGIAYLLGL</sequence>
<gene>
    <name evidence="9" type="ORF">A7U43_18435</name>
</gene>
<name>A0A172UQG9_9MYCO</name>
<feature type="transmembrane region" description="Helical" evidence="8">
    <location>
        <begin position="287"/>
        <end position="306"/>
    </location>
</feature>
<dbReference type="Pfam" id="PF03547">
    <property type="entry name" value="Mem_trans"/>
    <property type="match status" value="2"/>
</dbReference>
<dbReference type="EMBL" id="CP015596">
    <property type="protein sequence ID" value="ANE81004.1"/>
    <property type="molecule type" value="Genomic_DNA"/>
</dbReference>
<evidence type="ECO:0000256" key="5">
    <source>
        <dbReference type="ARBA" id="ARBA00022692"/>
    </source>
</evidence>
<evidence type="ECO:0000256" key="2">
    <source>
        <dbReference type="ARBA" id="ARBA00010145"/>
    </source>
</evidence>
<dbReference type="InterPro" id="IPR038770">
    <property type="entry name" value="Na+/solute_symporter_sf"/>
</dbReference>
<keyword evidence="4" id="KW-1003">Cell membrane</keyword>
<keyword evidence="10" id="KW-1185">Reference proteome</keyword>
<dbReference type="Gene3D" id="1.20.1530.20">
    <property type="match status" value="1"/>
</dbReference>
<dbReference type="InterPro" id="IPR004776">
    <property type="entry name" value="Mem_transp_PIN-like"/>
</dbReference>
<evidence type="ECO:0000256" key="1">
    <source>
        <dbReference type="ARBA" id="ARBA00004651"/>
    </source>
</evidence>
<keyword evidence="7 8" id="KW-0472">Membrane</keyword>
<dbReference type="OrthoDB" id="5405318at2"/>
<feature type="transmembrane region" description="Helical" evidence="8">
    <location>
        <begin position="165"/>
        <end position="186"/>
    </location>
</feature>
<feature type="transmembrane region" description="Helical" evidence="8">
    <location>
        <begin position="222"/>
        <end position="243"/>
    </location>
</feature>
<comment type="subcellular location">
    <subcellularLocation>
        <location evidence="1">Cell membrane</location>
        <topology evidence="1">Multi-pass membrane protein</topology>
    </subcellularLocation>
</comment>
<evidence type="ECO:0000256" key="4">
    <source>
        <dbReference type="ARBA" id="ARBA00022475"/>
    </source>
</evidence>
<keyword evidence="5 8" id="KW-0812">Transmembrane</keyword>
<protein>
    <recommendedName>
        <fullName evidence="11">Transporter</fullName>
    </recommendedName>
</protein>
<dbReference type="STRING" id="1682113.A7U43_18435"/>
<dbReference type="Proteomes" id="UP000077143">
    <property type="component" value="Chromosome"/>
</dbReference>
<evidence type="ECO:0000313" key="9">
    <source>
        <dbReference type="EMBL" id="ANE81004.1"/>
    </source>
</evidence>
<evidence type="ECO:0008006" key="11">
    <source>
        <dbReference type="Google" id="ProtNLM"/>
    </source>
</evidence>
<dbReference type="KEGG" id="madi:A7U43_18435"/>
<dbReference type="RefSeq" id="WP_067998214.1">
    <property type="nucleotide sequence ID" value="NZ_CP015596.1"/>
</dbReference>
<evidence type="ECO:0000256" key="7">
    <source>
        <dbReference type="ARBA" id="ARBA00023136"/>
    </source>
</evidence>
<feature type="transmembrane region" description="Helical" evidence="8">
    <location>
        <begin position="124"/>
        <end position="144"/>
    </location>
</feature>
<comment type="similarity">
    <text evidence="2">Belongs to the auxin efflux carrier (TC 2.A.69) family.</text>
</comment>
<evidence type="ECO:0000256" key="8">
    <source>
        <dbReference type="SAM" id="Phobius"/>
    </source>
</evidence>
<dbReference type="PANTHER" id="PTHR36838:SF3">
    <property type="entry name" value="TRANSPORTER AUXIN EFFLUX CARRIER EC FAMILY"/>
    <property type="match status" value="1"/>
</dbReference>
<dbReference type="GO" id="GO:0055085">
    <property type="term" value="P:transmembrane transport"/>
    <property type="evidence" value="ECO:0007669"/>
    <property type="project" value="InterPro"/>
</dbReference>
<keyword evidence="3" id="KW-0813">Transport</keyword>
<dbReference type="PANTHER" id="PTHR36838">
    <property type="entry name" value="AUXIN EFFLUX CARRIER FAMILY PROTEIN"/>
    <property type="match status" value="1"/>
</dbReference>
<organism evidence="9 10">
    <name type="scientific">Mycobacterium adipatum</name>
    <dbReference type="NCBI Taxonomy" id="1682113"/>
    <lineage>
        <taxon>Bacteria</taxon>
        <taxon>Bacillati</taxon>
        <taxon>Actinomycetota</taxon>
        <taxon>Actinomycetes</taxon>
        <taxon>Mycobacteriales</taxon>
        <taxon>Mycobacteriaceae</taxon>
        <taxon>Mycobacterium</taxon>
    </lineage>
</organism>
<reference evidence="9 10" key="1">
    <citation type="submission" date="2016-05" db="EMBL/GenBank/DDBJ databases">
        <title>Complete genome sequence of a phthalic acid esters degrading Mycobacterium sp. YC-RL4.</title>
        <authorList>
            <person name="Ren L."/>
            <person name="Fan S."/>
            <person name="Ruth N."/>
            <person name="Jia Y."/>
            <person name="Wang J."/>
            <person name="Qiao C."/>
        </authorList>
    </citation>
    <scope>NUCLEOTIDE SEQUENCE [LARGE SCALE GENOMIC DNA]</scope>
    <source>
        <strain evidence="9 10">YC-RL4</strain>
    </source>
</reference>
<feature type="transmembrane region" description="Helical" evidence="8">
    <location>
        <begin position="192"/>
        <end position="210"/>
    </location>
</feature>
<proteinExistence type="inferred from homology"/>
<dbReference type="GO" id="GO:0005886">
    <property type="term" value="C:plasma membrane"/>
    <property type="evidence" value="ECO:0007669"/>
    <property type="project" value="UniProtKB-SubCell"/>
</dbReference>
<evidence type="ECO:0000256" key="3">
    <source>
        <dbReference type="ARBA" id="ARBA00022448"/>
    </source>
</evidence>
<accession>A0A172UQG9</accession>